<dbReference type="OrthoDB" id="8127at2157"/>
<evidence type="ECO:0000313" key="11">
    <source>
        <dbReference type="Proteomes" id="UP000066737"/>
    </source>
</evidence>
<proteinExistence type="predicted"/>
<dbReference type="CDD" id="cd00075">
    <property type="entry name" value="HATPase"/>
    <property type="match status" value="1"/>
</dbReference>
<feature type="domain" description="PAS" evidence="9">
    <location>
        <begin position="145"/>
        <end position="185"/>
    </location>
</feature>
<dbReference type="InterPro" id="IPR004358">
    <property type="entry name" value="Sig_transdc_His_kin-like_C"/>
</dbReference>
<dbReference type="PROSITE" id="PS50109">
    <property type="entry name" value="HIS_KIN"/>
    <property type="match status" value="1"/>
</dbReference>
<dbReference type="EMBL" id="LN831302">
    <property type="protein sequence ID" value="CQH55070.1"/>
    <property type="molecule type" value="Genomic_DNA"/>
</dbReference>
<dbReference type="InterPro" id="IPR003594">
    <property type="entry name" value="HATPase_dom"/>
</dbReference>
<sequence length="483" mass="51844">MSEYGDERQPETVSAGDERLCVGVVLGHDQNRALLTEWLDDTYDVLTPGADGVTLAELAERADLLLLDERAYERHDEWVADYRERGASLFSPVLLLASSDELRAAADVWSNVDDVVAVPVQKAVLHARIDGLLSRRSLSRKLAASEDRFRTLFETSPDPAIVVDGDGLVVDSNVAFRDLVGVTESCHGRSLDAFDAFTPEAVEAMCATADDDGDARSSSAVVSVQTVTERRHVECNADDLATAPGHRILILRDVTERVHHEQELQRQVDRLDEFAGVLAHEIRNPLGIASGWLDQAKRTGDPEAFARVEAAHERMGDLIGDLLELARQGSVIGERTSVPLADLVTDSWASVTTKNATLDVAPELAGRTATGDPDRIHEVFANLFRNAIEHGGPDVTVEVGVTEDGRGVYVADDGAGFGGTDPDQLFESGYTTAKNGTGFGLAIVEQIADAHGWTVTATDAEGGGARFEPGGVLDGDDPTAERA</sequence>
<dbReference type="InterPro" id="IPR000014">
    <property type="entry name" value="PAS"/>
</dbReference>
<reference evidence="11" key="1">
    <citation type="journal article" date="2016" name="Environ. Microbiol.">
        <title>The complete genome of a viable archaeum isolated from 123-million-year-old rock salt.</title>
        <authorList>
            <person name="Jaakkola S.T."/>
            <person name="Pfeiffer F."/>
            <person name="Ravantti J.J."/>
            <person name="Guo Q."/>
            <person name="Liu Y."/>
            <person name="Chen X."/>
            <person name="Ma H."/>
            <person name="Yang C."/>
            <person name="Oksanen H.M."/>
            <person name="Bamford D.H."/>
        </authorList>
    </citation>
    <scope>NUCLEOTIDE SEQUENCE</scope>
    <source>
        <strain evidence="11">JI20-1</strain>
    </source>
</reference>
<dbReference type="NCBIfam" id="TIGR00229">
    <property type="entry name" value="sensory_box"/>
    <property type="match status" value="1"/>
</dbReference>
<dbReference type="InterPro" id="IPR035965">
    <property type="entry name" value="PAS-like_dom_sf"/>
</dbReference>
<dbReference type="AlphaFoldDB" id="A0A0U5H0Y6"/>
<dbReference type="Gene3D" id="1.10.287.130">
    <property type="match status" value="1"/>
</dbReference>
<dbReference type="SUPFAM" id="SSF47384">
    <property type="entry name" value="Homodimeric domain of signal transducing histidine kinase"/>
    <property type="match status" value="1"/>
</dbReference>
<evidence type="ECO:0000259" key="9">
    <source>
        <dbReference type="PROSITE" id="PS50112"/>
    </source>
</evidence>
<keyword evidence="4 10" id="KW-0808">Transferase</keyword>
<dbReference type="GO" id="GO:0000155">
    <property type="term" value="F:phosphorelay sensor kinase activity"/>
    <property type="evidence" value="ECO:0007669"/>
    <property type="project" value="InterPro"/>
</dbReference>
<dbReference type="Pfam" id="PF08448">
    <property type="entry name" value="PAS_4"/>
    <property type="match status" value="1"/>
</dbReference>
<dbReference type="Gene3D" id="3.30.450.20">
    <property type="entry name" value="PAS domain"/>
    <property type="match status" value="1"/>
</dbReference>
<gene>
    <name evidence="10" type="ORF">HHUB_2176</name>
</gene>
<dbReference type="PANTHER" id="PTHR43711">
    <property type="entry name" value="TWO-COMPONENT HISTIDINE KINASE"/>
    <property type="match status" value="1"/>
</dbReference>
<dbReference type="InterPro" id="IPR013656">
    <property type="entry name" value="PAS_4"/>
</dbReference>
<dbReference type="SUPFAM" id="SSF55874">
    <property type="entry name" value="ATPase domain of HSP90 chaperone/DNA topoisomerase II/histidine kinase"/>
    <property type="match status" value="1"/>
</dbReference>
<dbReference type="SMART" id="SM00388">
    <property type="entry name" value="HisKA"/>
    <property type="match status" value="1"/>
</dbReference>
<keyword evidence="6" id="KW-0902">Two-component regulatory system</keyword>
<evidence type="ECO:0000256" key="6">
    <source>
        <dbReference type="ARBA" id="ARBA00023012"/>
    </source>
</evidence>
<dbReference type="PROSITE" id="PS50112">
    <property type="entry name" value="PAS"/>
    <property type="match status" value="1"/>
</dbReference>
<dbReference type="InterPro" id="IPR003661">
    <property type="entry name" value="HisK_dim/P_dom"/>
</dbReference>
<dbReference type="KEGG" id="hhb:Hhub_2176"/>
<dbReference type="InterPro" id="IPR036097">
    <property type="entry name" value="HisK_dim/P_sf"/>
</dbReference>
<evidence type="ECO:0000256" key="1">
    <source>
        <dbReference type="ARBA" id="ARBA00000085"/>
    </source>
</evidence>
<dbReference type="PRINTS" id="PR00344">
    <property type="entry name" value="BCTRLSENSOR"/>
</dbReference>
<name>A0A0U5H0Y6_9EURY</name>
<dbReference type="Gene3D" id="3.30.565.10">
    <property type="entry name" value="Histidine kinase-like ATPase, C-terminal domain"/>
    <property type="match status" value="1"/>
</dbReference>
<comment type="catalytic activity">
    <reaction evidence="1">
        <text>ATP + protein L-histidine = ADP + protein N-phospho-L-histidine.</text>
        <dbReference type="EC" id="2.7.13.3"/>
    </reaction>
</comment>
<evidence type="ECO:0000256" key="3">
    <source>
        <dbReference type="ARBA" id="ARBA00022553"/>
    </source>
</evidence>
<evidence type="ECO:0000256" key="2">
    <source>
        <dbReference type="ARBA" id="ARBA00012438"/>
    </source>
</evidence>
<dbReference type="RefSeq" id="WP_059056605.1">
    <property type="nucleotide sequence ID" value="NZ_LN831302.1"/>
</dbReference>
<dbReference type="Pfam" id="PF02518">
    <property type="entry name" value="HATPase_c"/>
    <property type="match status" value="1"/>
</dbReference>
<dbReference type="EC" id="2.7.13.3" evidence="2"/>
<dbReference type="GeneID" id="26658835"/>
<evidence type="ECO:0000313" key="10">
    <source>
        <dbReference type="EMBL" id="CQH55070.1"/>
    </source>
</evidence>
<dbReference type="SMART" id="SM00387">
    <property type="entry name" value="HATPase_c"/>
    <property type="match status" value="1"/>
</dbReference>
<keyword evidence="3" id="KW-0597">Phosphoprotein</keyword>
<protein>
    <recommendedName>
        <fullName evidence="2">histidine kinase</fullName>
        <ecNumber evidence="2">2.7.13.3</ecNumber>
    </recommendedName>
</protein>
<accession>A0A0U5H0Y6</accession>
<evidence type="ECO:0000256" key="7">
    <source>
        <dbReference type="SAM" id="MobiDB-lite"/>
    </source>
</evidence>
<dbReference type="InterPro" id="IPR005467">
    <property type="entry name" value="His_kinase_dom"/>
</dbReference>
<keyword evidence="11" id="KW-1185">Reference proteome</keyword>
<dbReference type="CDD" id="cd00082">
    <property type="entry name" value="HisKA"/>
    <property type="match status" value="1"/>
</dbReference>
<dbReference type="Proteomes" id="UP000066737">
    <property type="component" value="Chromosome I"/>
</dbReference>
<keyword evidence="5 10" id="KW-0418">Kinase</keyword>
<feature type="region of interest" description="Disordered" evidence="7">
    <location>
        <begin position="459"/>
        <end position="483"/>
    </location>
</feature>
<dbReference type="InterPro" id="IPR050736">
    <property type="entry name" value="Sensor_HK_Regulatory"/>
</dbReference>
<evidence type="ECO:0000259" key="8">
    <source>
        <dbReference type="PROSITE" id="PS50109"/>
    </source>
</evidence>
<evidence type="ECO:0000256" key="4">
    <source>
        <dbReference type="ARBA" id="ARBA00022679"/>
    </source>
</evidence>
<feature type="compositionally biased region" description="Acidic residues" evidence="7">
    <location>
        <begin position="474"/>
        <end position="483"/>
    </location>
</feature>
<dbReference type="SUPFAM" id="SSF55785">
    <property type="entry name" value="PYP-like sensor domain (PAS domain)"/>
    <property type="match status" value="1"/>
</dbReference>
<dbReference type="PANTHER" id="PTHR43711:SF1">
    <property type="entry name" value="HISTIDINE KINASE 1"/>
    <property type="match status" value="1"/>
</dbReference>
<dbReference type="InterPro" id="IPR036890">
    <property type="entry name" value="HATPase_C_sf"/>
</dbReference>
<evidence type="ECO:0000256" key="5">
    <source>
        <dbReference type="ARBA" id="ARBA00022777"/>
    </source>
</evidence>
<dbReference type="STRING" id="1407499.HHUB_2176"/>
<organism evidence="10 11">
    <name type="scientific">Halobacterium hubeiense</name>
    <dbReference type="NCBI Taxonomy" id="1407499"/>
    <lineage>
        <taxon>Archaea</taxon>
        <taxon>Methanobacteriati</taxon>
        <taxon>Methanobacteriota</taxon>
        <taxon>Stenosarchaea group</taxon>
        <taxon>Halobacteria</taxon>
        <taxon>Halobacteriales</taxon>
        <taxon>Halobacteriaceae</taxon>
        <taxon>Halobacterium</taxon>
    </lineage>
</organism>
<dbReference type="Pfam" id="PF00512">
    <property type="entry name" value="HisKA"/>
    <property type="match status" value="1"/>
</dbReference>
<feature type="domain" description="Histidine kinase" evidence="8">
    <location>
        <begin position="277"/>
        <end position="467"/>
    </location>
</feature>